<evidence type="ECO:0000313" key="1">
    <source>
        <dbReference type="Proteomes" id="UP000095283"/>
    </source>
</evidence>
<dbReference type="AlphaFoldDB" id="A0A1I7X1H5"/>
<keyword evidence="1" id="KW-1185">Reference proteome</keyword>
<accession>A0A1I7X1H5</accession>
<organism evidence="1 2">
    <name type="scientific">Heterorhabditis bacteriophora</name>
    <name type="common">Entomopathogenic nematode worm</name>
    <dbReference type="NCBI Taxonomy" id="37862"/>
    <lineage>
        <taxon>Eukaryota</taxon>
        <taxon>Metazoa</taxon>
        <taxon>Ecdysozoa</taxon>
        <taxon>Nematoda</taxon>
        <taxon>Chromadorea</taxon>
        <taxon>Rhabditida</taxon>
        <taxon>Rhabditina</taxon>
        <taxon>Rhabditomorpha</taxon>
        <taxon>Strongyloidea</taxon>
        <taxon>Heterorhabditidae</taxon>
        <taxon>Heterorhabditis</taxon>
    </lineage>
</organism>
<dbReference type="WBParaSite" id="Hba_11287">
    <property type="protein sequence ID" value="Hba_11287"/>
    <property type="gene ID" value="Hba_11287"/>
</dbReference>
<evidence type="ECO:0000313" key="2">
    <source>
        <dbReference type="WBParaSite" id="Hba_11287"/>
    </source>
</evidence>
<name>A0A1I7X1H5_HETBA</name>
<reference evidence="2" key="1">
    <citation type="submission" date="2016-11" db="UniProtKB">
        <authorList>
            <consortium name="WormBaseParasite"/>
        </authorList>
    </citation>
    <scope>IDENTIFICATION</scope>
</reference>
<proteinExistence type="predicted"/>
<protein>
    <submittedName>
        <fullName evidence="2">DUF5641 domain-containing protein</fullName>
    </submittedName>
</protein>
<dbReference type="Proteomes" id="UP000095283">
    <property type="component" value="Unplaced"/>
</dbReference>
<sequence>MDMLILVDDLGFQRPWGLENVPCQESILEEARTAYSQFWTDYLPTLIHRRKRWEKADPRTHPNLLFIFHISLRNVTLIFSDFSFFPFIVPTSLLFCMQGQ</sequence>